<gene>
    <name evidence="2" type="ORF">ACFQ1M_08440</name>
</gene>
<accession>A0ABW3CWU6</accession>
<organism evidence="2 3">
    <name type="scientific">Sungkyunkwania multivorans</name>
    <dbReference type="NCBI Taxonomy" id="1173618"/>
    <lineage>
        <taxon>Bacteria</taxon>
        <taxon>Pseudomonadati</taxon>
        <taxon>Bacteroidota</taxon>
        <taxon>Flavobacteriia</taxon>
        <taxon>Flavobacteriales</taxon>
        <taxon>Flavobacteriaceae</taxon>
        <taxon>Sungkyunkwania</taxon>
    </lineage>
</organism>
<evidence type="ECO:0000256" key="1">
    <source>
        <dbReference type="SAM" id="Phobius"/>
    </source>
</evidence>
<dbReference type="Proteomes" id="UP001596978">
    <property type="component" value="Unassembled WGS sequence"/>
</dbReference>
<keyword evidence="3" id="KW-1185">Reference proteome</keyword>
<sequence>MSWPRAKIRAGALQFSVFVGVVVSLILGAFIMLIHIHRTLSVRSDLFLETIRNADTGIQYSLNHEINDSISLPIFEEDYKHLIVSQKQWGAFKIVSSKSTIKQYTFEKVAMVGGWEMKRPALFLKDENRALILVGQTRVEGGAYLPKRGVRSGNISGNSYYGSRLIYGNTRESSEELPSILPVITDSGAQLNSAIPFEQSMQLKNSFLKETTYIYQAAPINLFDANLTGNIIVISNSKITVHPEAKLTDVILMAPKIEVKNNVVGRFQAIATKNIEIGKDSQLRYPSALVVKERISQNIQADQPTEINQIVLQERSRVEGVIIYEGQPKTRNYEPQVVLKINAKVKGEIHCNQNLELLGTVEGSVYTAGFIAKQSGSVYQNHIYNGKILEPALPEEYAGLLFENSKKAVAQWLY</sequence>
<proteinExistence type="predicted"/>
<dbReference type="EMBL" id="JBHTJH010000004">
    <property type="protein sequence ID" value="MFD0862236.1"/>
    <property type="molecule type" value="Genomic_DNA"/>
</dbReference>
<evidence type="ECO:0000313" key="3">
    <source>
        <dbReference type="Proteomes" id="UP001596978"/>
    </source>
</evidence>
<keyword evidence="1" id="KW-0472">Membrane</keyword>
<keyword evidence="1" id="KW-1133">Transmembrane helix</keyword>
<dbReference type="RefSeq" id="WP_386406764.1">
    <property type="nucleotide sequence ID" value="NZ_JBHTJH010000004.1"/>
</dbReference>
<protein>
    <submittedName>
        <fullName evidence="2">Uncharacterized protein</fullName>
    </submittedName>
</protein>
<evidence type="ECO:0000313" key="2">
    <source>
        <dbReference type="EMBL" id="MFD0862236.1"/>
    </source>
</evidence>
<reference evidence="3" key="1">
    <citation type="journal article" date="2019" name="Int. J. Syst. Evol. Microbiol.">
        <title>The Global Catalogue of Microorganisms (GCM) 10K type strain sequencing project: providing services to taxonomists for standard genome sequencing and annotation.</title>
        <authorList>
            <consortium name="The Broad Institute Genomics Platform"/>
            <consortium name="The Broad Institute Genome Sequencing Center for Infectious Disease"/>
            <person name="Wu L."/>
            <person name="Ma J."/>
        </authorList>
    </citation>
    <scope>NUCLEOTIDE SEQUENCE [LARGE SCALE GENOMIC DNA]</scope>
    <source>
        <strain evidence="3">CCUG 62952</strain>
    </source>
</reference>
<feature type="transmembrane region" description="Helical" evidence="1">
    <location>
        <begin position="12"/>
        <end position="36"/>
    </location>
</feature>
<name>A0ABW3CWU6_9FLAO</name>
<comment type="caution">
    <text evidence="2">The sequence shown here is derived from an EMBL/GenBank/DDBJ whole genome shotgun (WGS) entry which is preliminary data.</text>
</comment>
<keyword evidence="1" id="KW-0812">Transmembrane</keyword>